<organism evidence="3">
    <name type="scientific">Heligmosomoides polygyrus</name>
    <name type="common">Parasitic roundworm</name>
    <dbReference type="NCBI Taxonomy" id="6339"/>
    <lineage>
        <taxon>Eukaryota</taxon>
        <taxon>Metazoa</taxon>
        <taxon>Ecdysozoa</taxon>
        <taxon>Nematoda</taxon>
        <taxon>Chromadorea</taxon>
        <taxon>Rhabditida</taxon>
        <taxon>Rhabditina</taxon>
        <taxon>Rhabditomorpha</taxon>
        <taxon>Strongyloidea</taxon>
        <taxon>Heligmosomidae</taxon>
        <taxon>Heligmosomoides</taxon>
    </lineage>
</organism>
<keyword evidence="4" id="KW-1185">Reference proteome</keyword>
<keyword evidence="1" id="KW-0175">Coiled coil</keyword>
<sequence>MTTTLSTRQGLLTKACNRLSTLLRNQVSLQHTTIRHPMEDNGRELRRQLRLAKITTEVELRNVEDALDRYIRAADDLDPETPSSSEIHQKVTSNAETAQELISNAQEALIAFAKLTEELRETDESSATPLNLAPVPVPKFSGRIWDWESFWNAFNHSVHSRNIGNLYKMTQQNGPRVATQIEEMEYKLKLHEDRMESMIQTLIAPTPRYGEADKARHQLEYKRTGVTKVRNDIKEIATEIEEKEASRCRDRPAVSRVWDELKEKRGRLREHESRLERELNSLEEKHHNESRAIRDRRQSHARGTPERRTRRDEPRHRGNEGHSREDYGRRERSRVRDDGRYQDRSHADRRPSRDDSRDPRPPVSSIVIRPPGV</sequence>
<protein>
    <submittedName>
        <fullName evidence="5">Similar to</fullName>
    </submittedName>
</protein>
<dbReference type="AlphaFoldDB" id="A0A3P8G9Y4"/>
<dbReference type="WBParaSite" id="HPBE_0002173801-mRNA-1">
    <property type="protein sequence ID" value="HPBE_0002173801-mRNA-1"/>
    <property type="gene ID" value="HPBE_0002173801"/>
</dbReference>
<reference evidence="5" key="2">
    <citation type="submission" date="2019-09" db="UniProtKB">
        <authorList>
            <consortium name="WormBaseParasite"/>
        </authorList>
    </citation>
    <scope>IDENTIFICATION</scope>
</reference>
<evidence type="ECO:0000313" key="4">
    <source>
        <dbReference type="Proteomes" id="UP000050761"/>
    </source>
</evidence>
<feature type="region of interest" description="Disordered" evidence="2">
    <location>
        <begin position="267"/>
        <end position="373"/>
    </location>
</feature>
<dbReference type="OrthoDB" id="5863648at2759"/>
<evidence type="ECO:0000256" key="1">
    <source>
        <dbReference type="SAM" id="Coils"/>
    </source>
</evidence>
<feature type="coiled-coil region" evidence="1">
    <location>
        <begin position="88"/>
        <end position="118"/>
    </location>
</feature>
<dbReference type="Proteomes" id="UP000050761">
    <property type="component" value="Unassembled WGS sequence"/>
</dbReference>
<accession>A0A3P8G9Y4</accession>
<name>A0A3P8G9Y4_HELPZ</name>
<evidence type="ECO:0000313" key="3">
    <source>
        <dbReference type="EMBL" id="VDP27736.1"/>
    </source>
</evidence>
<gene>
    <name evidence="3" type="ORF">HPBE_LOCUS21737</name>
</gene>
<evidence type="ECO:0000313" key="5">
    <source>
        <dbReference type="WBParaSite" id="HPBE_0002173801-mRNA-1"/>
    </source>
</evidence>
<reference evidence="3 4" key="1">
    <citation type="submission" date="2018-11" db="EMBL/GenBank/DDBJ databases">
        <authorList>
            <consortium name="Pathogen Informatics"/>
        </authorList>
    </citation>
    <scope>NUCLEOTIDE SEQUENCE [LARGE SCALE GENOMIC DNA]</scope>
</reference>
<proteinExistence type="predicted"/>
<evidence type="ECO:0000256" key="2">
    <source>
        <dbReference type="SAM" id="MobiDB-lite"/>
    </source>
</evidence>
<dbReference type="EMBL" id="UZAH01033291">
    <property type="protein sequence ID" value="VDP27736.1"/>
    <property type="molecule type" value="Genomic_DNA"/>
</dbReference>
<feature type="compositionally biased region" description="Basic and acidic residues" evidence="2">
    <location>
        <begin position="267"/>
        <end position="360"/>
    </location>
</feature>